<evidence type="ECO:0000256" key="2">
    <source>
        <dbReference type="ARBA" id="ARBA00022917"/>
    </source>
</evidence>
<dbReference type="SUPFAM" id="SSF55826">
    <property type="entry name" value="YbaK/ProRS associated domain"/>
    <property type="match status" value="1"/>
</dbReference>
<evidence type="ECO:0000259" key="4">
    <source>
        <dbReference type="Pfam" id="PF04073"/>
    </source>
</evidence>
<dbReference type="Gene3D" id="3.90.960.10">
    <property type="entry name" value="YbaK/aminoacyl-tRNA synthetase-associated domain"/>
    <property type="match status" value="1"/>
</dbReference>
<proteinExistence type="inferred from homology"/>
<dbReference type="GO" id="GO:0016829">
    <property type="term" value="F:lyase activity"/>
    <property type="evidence" value="ECO:0007669"/>
    <property type="project" value="UniProtKB-KW"/>
</dbReference>
<dbReference type="EMBL" id="HG796236">
    <property type="protein sequence ID" value="CDL65351.1"/>
    <property type="molecule type" value="Genomic_DNA"/>
</dbReference>
<dbReference type="GO" id="GO:0002161">
    <property type="term" value="F:aminoacyl-tRNA deacylase activity"/>
    <property type="evidence" value="ECO:0007669"/>
    <property type="project" value="InterPro"/>
</dbReference>
<feature type="domain" description="YbaK/aminoacyl-tRNA synthetase-associated" evidence="4">
    <location>
        <begin position="28"/>
        <end position="143"/>
    </location>
</feature>
<dbReference type="NCBIfam" id="TIGR00011">
    <property type="entry name" value="YbaK_EbsC"/>
    <property type="match status" value="1"/>
</dbReference>
<evidence type="ECO:0000256" key="1">
    <source>
        <dbReference type="ARBA" id="ARBA00009798"/>
    </source>
</evidence>
<geneLocation type="plasmid" evidence="5">
    <name>fosmid 1D</name>
</geneLocation>
<keyword evidence="2" id="KW-0648">Protein biosynthesis</keyword>
<dbReference type="CDD" id="cd00002">
    <property type="entry name" value="YbaK_deacylase"/>
    <property type="match status" value="1"/>
</dbReference>
<name>A0A0A8KXP3_9ZZZZ</name>
<comment type="similarity">
    <text evidence="1">Belongs to the prolyl-tRNA editing family. YbaK/EbsC subfamily.</text>
</comment>
<dbReference type="GO" id="GO:0006412">
    <property type="term" value="P:translation"/>
    <property type="evidence" value="ECO:0007669"/>
    <property type="project" value="UniProtKB-KW"/>
</dbReference>
<gene>
    <name evidence="5" type="ORF">WWTP_pFosmid_1D_0018</name>
</gene>
<dbReference type="PANTHER" id="PTHR30411:SF0">
    <property type="entry name" value="CYS-TRNA(PRO)_CYS-TRNA(CYS) DEACYLASE YBAK"/>
    <property type="match status" value="1"/>
</dbReference>
<accession>A0A0A8KXP3</accession>
<dbReference type="InterPro" id="IPR036754">
    <property type="entry name" value="YbaK/aa-tRNA-synt-asso_dom_sf"/>
</dbReference>
<evidence type="ECO:0000256" key="3">
    <source>
        <dbReference type="ARBA" id="ARBA00023239"/>
    </source>
</evidence>
<keyword evidence="5" id="KW-0614">Plasmid</keyword>
<sequence length="154" mass="16653">MKRTKAIEILDEAKIRYEVGEFDATELTAEEVAAKLNLPLESVFKTLVCQGDKSGYCMAVVPGDKELNLKKLAKLIGDKKCDLIPLNDLQRLTGYLKGGCSPLGGKKTFPIYIDSSANNFGRISVSAGLRGLQVFVAANDLARAAKAKFGELVD</sequence>
<dbReference type="InterPro" id="IPR004369">
    <property type="entry name" value="Prolyl-tRNA_editing_YbaK/EbsC"/>
</dbReference>
<reference evidence="5" key="1">
    <citation type="journal article" date="2015" name="Res. Microbiol.">
        <title>New FeFe-hydrogenase genes identified in a metagenomic fosmid library from a municipal wastewater treatment plant as revealed by high-throughput sequencing.</title>
        <authorList>
            <person name="Tomazetto G."/>
            <person name="Wibberg D."/>
            <person name="Schluter A."/>
            <person name="Oliveira V.M."/>
        </authorList>
    </citation>
    <scope>NUCLEOTIDE SEQUENCE</scope>
    <source>
        <plasmid evidence="5">fosmid 1D</plasmid>
    </source>
</reference>
<dbReference type="AlphaFoldDB" id="A0A0A8KXP3"/>
<dbReference type="Pfam" id="PF04073">
    <property type="entry name" value="tRNA_edit"/>
    <property type="match status" value="1"/>
</dbReference>
<keyword evidence="3" id="KW-0456">Lyase</keyword>
<protein>
    <submittedName>
        <fullName evidence="5">YbaK/ebsC protein</fullName>
    </submittedName>
</protein>
<dbReference type="PIRSF" id="PIRSF006181">
    <property type="entry name" value="EbsC_YbaK"/>
    <property type="match status" value="1"/>
</dbReference>
<organism evidence="5">
    <name type="scientific">wastewater metagenome</name>
    <dbReference type="NCBI Taxonomy" id="527639"/>
    <lineage>
        <taxon>unclassified sequences</taxon>
        <taxon>metagenomes</taxon>
        <taxon>ecological metagenomes</taxon>
    </lineage>
</organism>
<dbReference type="InterPro" id="IPR007214">
    <property type="entry name" value="YbaK/aa-tRNA-synth-assoc-dom"/>
</dbReference>
<evidence type="ECO:0000313" key="5">
    <source>
        <dbReference type="EMBL" id="CDL65351.1"/>
    </source>
</evidence>
<dbReference type="PANTHER" id="PTHR30411">
    <property type="entry name" value="CYTOPLASMIC PROTEIN"/>
    <property type="match status" value="1"/>
</dbReference>